<dbReference type="InterPro" id="IPR041698">
    <property type="entry name" value="Methyltransf_25"/>
</dbReference>
<name>A0A1E7L8U3_9ACTN</name>
<dbReference type="Gene3D" id="3.40.50.150">
    <property type="entry name" value="Vaccinia Virus protein VP39"/>
    <property type="match status" value="1"/>
</dbReference>
<dbReference type="Pfam" id="PF13649">
    <property type="entry name" value="Methyltransf_25"/>
    <property type="match status" value="1"/>
</dbReference>
<dbReference type="Proteomes" id="UP000176005">
    <property type="component" value="Unassembled WGS sequence"/>
</dbReference>
<protein>
    <recommendedName>
        <fullName evidence="1">Methyltransferase domain-containing protein</fullName>
    </recommendedName>
</protein>
<dbReference type="EMBL" id="LJGW01000132">
    <property type="protein sequence ID" value="OEV12560.1"/>
    <property type="molecule type" value="Genomic_DNA"/>
</dbReference>
<keyword evidence="3" id="KW-1185">Reference proteome</keyword>
<feature type="domain" description="Methyltransferase" evidence="1">
    <location>
        <begin position="51"/>
        <end position="137"/>
    </location>
</feature>
<dbReference type="InterPro" id="IPR029063">
    <property type="entry name" value="SAM-dependent_MTases_sf"/>
</dbReference>
<dbReference type="CDD" id="cd02440">
    <property type="entry name" value="AdoMet_MTases"/>
    <property type="match status" value="1"/>
</dbReference>
<reference evidence="2 3" key="1">
    <citation type="journal article" date="2016" name="Front. Microbiol.">
        <title>Comparative Genomics Analysis of Streptomyces Species Reveals Their Adaptation to the Marine Environment and Their Diversity at the Genomic Level.</title>
        <authorList>
            <person name="Tian X."/>
            <person name="Zhang Z."/>
            <person name="Yang T."/>
            <person name="Chen M."/>
            <person name="Li J."/>
            <person name="Chen F."/>
            <person name="Yang J."/>
            <person name="Li W."/>
            <person name="Zhang B."/>
            <person name="Zhang Z."/>
            <person name="Wu J."/>
            <person name="Zhang C."/>
            <person name="Long L."/>
            <person name="Xiao J."/>
        </authorList>
    </citation>
    <scope>NUCLEOTIDE SEQUENCE [LARGE SCALE GENOMIC DNA]</scope>
    <source>
        <strain evidence="2 3">SCSIO 10429</strain>
    </source>
</reference>
<proteinExistence type="predicted"/>
<sequence length="238" mass="25248">MTAFTRDAHSGTGPGEFTRDGCSVELYAQLPSREEETGVVLGAVPPGAALLELGAGAGRMTRALAAGGLRVTAVDESAPMLAHIGEVAETVHSAIEDLDLGRRFDAVLLASFLVNTADDAHRSRLLRACARHTAPGGAVLIQREHDGMREGMRPGQTWNRGAMTTTVVSLDPVGDDACRVCLAHETEQARWTQTFFSQTLPRPRLEAALRAAGLEPDAYLTDDGGWVRARPATPPAVS</sequence>
<organism evidence="2 3">
    <name type="scientific">Streptomyces nanshensis</name>
    <dbReference type="NCBI Taxonomy" id="518642"/>
    <lineage>
        <taxon>Bacteria</taxon>
        <taxon>Bacillati</taxon>
        <taxon>Actinomycetota</taxon>
        <taxon>Actinomycetes</taxon>
        <taxon>Kitasatosporales</taxon>
        <taxon>Streptomycetaceae</taxon>
        <taxon>Streptomyces</taxon>
    </lineage>
</organism>
<evidence type="ECO:0000313" key="2">
    <source>
        <dbReference type="EMBL" id="OEV12560.1"/>
    </source>
</evidence>
<dbReference type="GO" id="GO:0008168">
    <property type="term" value="F:methyltransferase activity"/>
    <property type="evidence" value="ECO:0007669"/>
    <property type="project" value="UniProtKB-ARBA"/>
</dbReference>
<comment type="caution">
    <text evidence="2">The sequence shown here is derived from an EMBL/GenBank/DDBJ whole genome shotgun (WGS) entry which is preliminary data.</text>
</comment>
<dbReference type="RefSeq" id="WP_070016034.1">
    <property type="nucleotide sequence ID" value="NZ_LJGW01000132.1"/>
</dbReference>
<evidence type="ECO:0000313" key="3">
    <source>
        <dbReference type="Proteomes" id="UP000176005"/>
    </source>
</evidence>
<evidence type="ECO:0000259" key="1">
    <source>
        <dbReference type="Pfam" id="PF13649"/>
    </source>
</evidence>
<dbReference type="AlphaFoldDB" id="A0A1E7L8U3"/>
<accession>A0A1E7L8U3</accession>
<dbReference type="SUPFAM" id="SSF53335">
    <property type="entry name" value="S-adenosyl-L-methionine-dependent methyltransferases"/>
    <property type="match status" value="1"/>
</dbReference>
<gene>
    <name evidence="2" type="ORF">AN218_07830</name>
</gene>
<dbReference type="PATRIC" id="fig|518642.10.peg.1286"/>